<proteinExistence type="predicted"/>
<dbReference type="AlphaFoldDB" id="X1GRQ4"/>
<name>X1GRQ4_9ZZZZ</name>
<organism evidence="1">
    <name type="scientific">marine sediment metagenome</name>
    <dbReference type="NCBI Taxonomy" id="412755"/>
    <lineage>
        <taxon>unclassified sequences</taxon>
        <taxon>metagenomes</taxon>
        <taxon>ecological metagenomes</taxon>
    </lineage>
</organism>
<comment type="caution">
    <text evidence="1">The sequence shown here is derived from an EMBL/GenBank/DDBJ whole genome shotgun (WGS) entry which is preliminary data.</text>
</comment>
<accession>X1GRQ4</accession>
<evidence type="ECO:0000313" key="1">
    <source>
        <dbReference type="EMBL" id="GAH60556.1"/>
    </source>
</evidence>
<reference evidence="1" key="1">
    <citation type="journal article" date="2014" name="Front. Microbiol.">
        <title>High frequency of phylogenetically diverse reductive dehalogenase-homologous genes in deep subseafloor sedimentary metagenomes.</title>
        <authorList>
            <person name="Kawai M."/>
            <person name="Futagami T."/>
            <person name="Toyoda A."/>
            <person name="Takaki Y."/>
            <person name="Nishi S."/>
            <person name="Hori S."/>
            <person name="Arai W."/>
            <person name="Tsubouchi T."/>
            <person name="Morono Y."/>
            <person name="Uchiyama I."/>
            <person name="Ito T."/>
            <person name="Fujiyama A."/>
            <person name="Inagaki F."/>
            <person name="Takami H."/>
        </authorList>
    </citation>
    <scope>NUCLEOTIDE SEQUENCE</scope>
    <source>
        <strain evidence="1">Expedition CK06-06</strain>
    </source>
</reference>
<protein>
    <submittedName>
        <fullName evidence="1">Uncharacterized protein</fullName>
    </submittedName>
</protein>
<feature type="non-terminal residue" evidence="1">
    <location>
        <position position="1"/>
    </location>
</feature>
<gene>
    <name evidence="1" type="ORF">S03H2_29010</name>
</gene>
<sequence>FAKSLFHTGYTLACEPGPARIRTYTPLQGDSLASYTSGLALDPIDTFAL</sequence>
<dbReference type="EMBL" id="BARU01017492">
    <property type="protein sequence ID" value="GAH60556.1"/>
    <property type="molecule type" value="Genomic_DNA"/>
</dbReference>